<protein>
    <recommendedName>
        <fullName evidence="2">Two component regulator three Y domain-containing protein</fullName>
    </recommendedName>
</protein>
<proteinExistence type="predicted"/>
<accession>A0A382Y2W6</accession>
<evidence type="ECO:0008006" key="2">
    <source>
        <dbReference type="Google" id="ProtNLM"/>
    </source>
</evidence>
<dbReference type="EMBL" id="UINC01172405">
    <property type="protein sequence ID" value="SVD77470.1"/>
    <property type="molecule type" value="Genomic_DNA"/>
</dbReference>
<evidence type="ECO:0000313" key="1">
    <source>
        <dbReference type="EMBL" id="SVD77470.1"/>
    </source>
</evidence>
<dbReference type="Gene3D" id="2.130.10.10">
    <property type="entry name" value="YVTN repeat-like/Quinoprotein amine dehydrogenase"/>
    <property type="match status" value="1"/>
</dbReference>
<name>A0A382Y2W6_9ZZZZ</name>
<gene>
    <name evidence="1" type="ORF">METZ01_LOCUS430324</name>
</gene>
<dbReference type="AlphaFoldDB" id="A0A382Y2W6"/>
<feature type="non-terminal residue" evidence="1">
    <location>
        <position position="266"/>
    </location>
</feature>
<organism evidence="1">
    <name type="scientific">marine metagenome</name>
    <dbReference type="NCBI Taxonomy" id="408172"/>
    <lineage>
        <taxon>unclassified sequences</taxon>
        <taxon>metagenomes</taxon>
        <taxon>ecological metagenomes</taxon>
    </lineage>
</organism>
<dbReference type="InterPro" id="IPR015943">
    <property type="entry name" value="WD40/YVTN_repeat-like_dom_sf"/>
</dbReference>
<sequence length="266" mass="29697">SSDGTFFQGKTTMETFFPSSFGIRGVDVGALYYHELDLWIGSADYSVGRGVTRLDPNTLQVDHFDFDVTVNMNPTDISSILDLDDELWVGGNSVVLLYDKDDNYWRTLGIDRGVPEGNINAIAGDTSFVWVGSSQGGLRQIKRKSRMEEVMGIESLFYNHPVYALYLNEFGLWIGTRTGIYLYDPNNPQVVNGSSIGISYLDFPLSQVTAIREDNGVLYVAANLGIVKFDLRERVWELAISAIQYNAHPVTAIAVERNFCFIGTKM</sequence>
<dbReference type="SUPFAM" id="SSF101898">
    <property type="entry name" value="NHL repeat"/>
    <property type="match status" value="1"/>
</dbReference>
<reference evidence="1" key="1">
    <citation type="submission" date="2018-05" db="EMBL/GenBank/DDBJ databases">
        <authorList>
            <person name="Lanie J.A."/>
            <person name="Ng W.-L."/>
            <person name="Kazmierczak K.M."/>
            <person name="Andrzejewski T.M."/>
            <person name="Davidsen T.M."/>
            <person name="Wayne K.J."/>
            <person name="Tettelin H."/>
            <person name="Glass J.I."/>
            <person name="Rusch D."/>
            <person name="Podicherti R."/>
            <person name="Tsui H.-C.T."/>
            <person name="Winkler M.E."/>
        </authorList>
    </citation>
    <scope>NUCLEOTIDE SEQUENCE</scope>
</reference>
<feature type="non-terminal residue" evidence="1">
    <location>
        <position position="1"/>
    </location>
</feature>